<evidence type="ECO:0000313" key="1">
    <source>
        <dbReference type="EMBL" id="ADN49416.1"/>
    </source>
</evidence>
<dbReference type="STRING" id="572478.Vdis_0001"/>
<gene>
    <name evidence="1" type="ordered locus">Vdis_0001</name>
</gene>
<dbReference type="EMBL" id="CP002100">
    <property type="protein sequence ID" value="ADN49416.1"/>
    <property type="molecule type" value="Genomic_DNA"/>
</dbReference>
<dbReference type="eggNOG" id="arCOG00084">
    <property type="taxonomic scope" value="Archaea"/>
</dbReference>
<reference evidence="2" key="2">
    <citation type="journal article" date="2010" name="Stand. Genomic Sci.">
        <title>Complete genome sequence of Vulcanisaeta distributa type strain (IC-017T).</title>
        <authorList>
            <person name="Mavromatis K."/>
            <person name="Sikorski J."/>
            <person name="Pabst E."/>
            <person name="Teshima H."/>
            <person name="Lapidus A."/>
            <person name="Lucas S."/>
            <person name="Nolan M."/>
            <person name="Glavina Del Rio T."/>
            <person name="Cheng J."/>
            <person name="Bruce D."/>
            <person name="Goodwin L."/>
            <person name="Pitluck S."/>
            <person name="Liolios K."/>
            <person name="Ivanova N."/>
            <person name="Mikhailova N."/>
            <person name="Pati A."/>
            <person name="Chen A."/>
            <person name="Palaniappan K."/>
            <person name="Land M."/>
            <person name="Hauser L."/>
            <person name="Chang Y."/>
            <person name="Jeffries C."/>
            <person name="Rohde M."/>
            <person name="Spring S."/>
            <person name="Goker M."/>
            <person name="Wirth R."/>
            <person name="Woyke T."/>
            <person name="Bristow J."/>
            <person name="Eisen J."/>
            <person name="Markowitz V."/>
            <person name="Hugenholtz P."/>
            <person name="Klenk H."/>
            <person name="Kyrpides N."/>
        </authorList>
    </citation>
    <scope>NUCLEOTIDE SEQUENCE [LARGE SCALE GENOMIC DNA]</scope>
    <source>
        <strain evidence="2">DSM 14429 / JCM 11212 / NBRC 100878 / IC-017</strain>
    </source>
</reference>
<evidence type="ECO:0000313" key="2">
    <source>
        <dbReference type="Proteomes" id="UP000006681"/>
    </source>
</evidence>
<reference evidence="1 2" key="1">
    <citation type="journal article" date="2010" name="Stand. Genomic Sci.">
        <title>Complete genome sequence of Vulcanisaeta distributa type strain (IC-017).</title>
        <authorList>
            <person name="Mavromatis K."/>
            <person name="Sikorski J."/>
            <person name="Pabst E."/>
            <person name="Teshima H."/>
            <person name="Lapidus A."/>
            <person name="Lucas S."/>
            <person name="Nolan M."/>
            <person name="Glavina Del Rio T."/>
            <person name="Cheng J.F."/>
            <person name="Bruce D."/>
            <person name="Goodwin L."/>
            <person name="Pitluck S."/>
            <person name="Liolios K."/>
            <person name="Ivanova N."/>
            <person name="Mikhailova N."/>
            <person name="Pati A."/>
            <person name="Chen A."/>
            <person name="Palaniappan K."/>
            <person name="Land M."/>
            <person name="Hauser L."/>
            <person name="Chang Y.J."/>
            <person name="Jeffries C.D."/>
            <person name="Rohde M."/>
            <person name="Spring S."/>
            <person name="Goker M."/>
            <person name="Wirth R."/>
            <person name="Woyke T."/>
            <person name="Bristow J."/>
            <person name="Eisen J.A."/>
            <person name="Markowitz V."/>
            <person name="Hugenholtz P."/>
            <person name="Klenk H.P."/>
            <person name="Kyrpides N.C."/>
        </authorList>
    </citation>
    <scope>NUCLEOTIDE SEQUENCE [LARGE SCALE GENOMIC DNA]</scope>
    <source>
        <strain evidence="2">DSM 14429 / JCM 11212 / NBRC 100878 / IC-017</strain>
    </source>
</reference>
<proteinExistence type="predicted"/>
<dbReference type="HOGENOM" id="CLU_1631750_0_0_2"/>
<keyword evidence="2" id="KW-1185">Reference proteome</keyword>
<accession>E1QRP1</accession>
<sequence length="166" mass="18643">MSIMVNKVLITVKSSFEYGIRQDIRDYLFFFDKDVNVKATEFRGVLIVETGKDPKYVASLLVNAPIPESVLTSIVPIIYEGSYSTVNDLISAVRKYVSGDCRVYVVRCRLRGSLISNSDCENALINLLRSLGFHAIYRGDSDCVVIIEGLVNWFGIYVGPRSFVRV</sequence>
<dbReference type="AlphaFoldDB" id="E1QRP1"/>
<dbReference type="GeneID" id="41583040"/>
<dbReference type="Proteomes" id="UP000006681">
    <property type="component" value="Chromosome"/>
</dbReference>
<dbReference type="RefSeq" id="WP_013335141.1">
    <property type="nucleotide sequence ID" value="NC_014537.1"/>
</dbReference>
<protein>
    <submittedName>
        <fullName evidence="1">Uncharacterized protein</fullName>
    </submittedName>
</protein>
<dbReference type="KEGG" id="vdi:Vdis_0001"/>
<name>E1QRP1_VULDI</name>
<organism evidence="1 2">
    <name type="scientific">Vulcanisaeta distributa (strain DSM 14429 / JCM 11212 / NBRC 100878 / IC-017)</name>
    <dbReference type="NCBI Taxonomy" id="572478"/>
    <lineage>
        <taxon>Archaea</taxon>
        <taxon>Thermoproteota</taxon>
        <taxon>Thermoprotei</taxon>
        <taxon>Thermoproteales</taxon>
        <taxon>Thermoproteaceae</taxon>
        <taxon>Vulcanisaeta</taxon>
    </lineage>
</organism>